<keyword evidence="1" id="KW-1133">Transmembrane helix</keyword>
<dbReference type="NCBIfam" id="NF033902">
    <property type="entry name" value="iso_D2_wall_anc"/>
    <property type="match status" value="1"/>
</dbReference>
<dbReference type="RefSeq" id="WP_157728339.1">
    <property type="nucleotide sequence ID" value="NZ_CP047199.1"/>
</dbReference>
<feature type="chain" id="PRO_5039012057" evidence="2">
    <location>
        <begin position="31"/>
        <end position="523"/>
    </location>
</feature>
<feature type="domain" description="Gram-positive pilin subunit D1 N-terminal" evidence="3">
    <location>
        <begin position="47"/>
        <end position="193"/>
    </location>
</feature>
<evidence type="ECO:0000313" key="6">
    <source>
        <dbReference type="EMBL" id="SER86462.1"/>
    </source>
</evidence>
<evidence type="ECO:0000259" key="5">
    <source>
        <dbReference type="Pfam" id="PF20623"/>
    </source>
</evidence>
<sequence length="523" mass="55427">MARATTLVRSTAIAAALGMAVSLGAVGVTADATPTYGDDSPVVNPTKQGSLTIHKYGDPNSTSDPTGLDGQSVDGGKVLDGVGFTIYKINGIDVTTNEGLAAAAGIKPENYIKNGAADLSKVTKIGEERKTETNGQTTFPGLALGAYLVVETSPKEGYTPAAPFIAFVPMTEGNDNKGQGVKWFYDVHAYPKNYSETKPTKEVADKDKNVSEKVTYTVTGTVRNLVDNEKLKAFRITDTIDKALEIGKITVAIKGGQSLELGTDYTQDGTGQNIDVNFTPAGLAKLTSGAKVVMTVETTVKNDVNAGNFYKAPNEAKVYQNRPGVDQLTDDDGKPTPKVHTYWGKIKFTKTDDSADKKGLKGAEFQIVRSKDRCEDINVTDQATINANAVMGIQAGQTQAAKKFTSDDNGLVEVAGLHVNDFANNETVDADWYCLVEVKAPEGKELLPKPIPFQFVATSGADTKENRVYEINTLTRDGNVVNKADTTPLLPQTGGTGIALLVLAALGLIGGGAVYARRNTAQA</sequence>
<evidence type="ECO:0000259" key="4">
    <source>
        <dbReference type="Pfam" id="PF17802"/>
    </source>
</evidence>
<dbReference type="Pfam" id="PF16555">
    <property type="entry name" value="GramPos_pilinD1"/>
    <property type="match status" value="1"/>
</dbReference>
<feature type="transmembrane region" description="Helical" evidence="1">
    <location>
        <begin position="497"/>
        <end position="516"/>
    </location>
</feature>
<dbReference type="STRING" id="1121357.SAMN05661109_01193"/>
<dbReference type="NCBIfam" id="TIGR01167">
    <property type="entry name" value="LPXTG_anchor"/>
    <property type="match status" value="1"/>
</dbReference>
<dbReference type="InterPro" id="IPR048052">
    <property type="entry name" value="FM1-like"/>
</dbReference>
<dbReference type="Gene3D" id="2.60.40.10">
    <property type="entry name" value="Immunoglobulins"/>
    <property type="match status" value="2"/>
</dbReference>
<gene>
    <name evidence="6" type="ORF">SAMN05661109_01193</name>
</gene>
<dbReference type="InterPro" id="IPR041033">
    <property type="entry name" value="SpaA_PFL_dom_1"/>
</dbReference>
<dbReference type="AlphaFoldDB" id="A0A1H9SN76"/>
<dbReference type="InterPro" id="IPR046473">
    <property type="entry name" value="Sgo0707-like_N2"/>
</dbReference>
<accession>A0A1H9SN76</accession>
<feature type="domain" description="Sgo0707-like N2" evidence="5">
    <location>
        <begin position="198"/>
        <end position="306"/>
    </location>
</feature>
<dbReference type="EMBL" id="FOGQ01000004">
    <property type="protein sequence ID" value="SER86462.1"/>
    <property type="molecule type" value="Genomic_DNA"/>
</dbReference>
<dbReference type="NCBIfam" id="TIGR04226">
    <property type="entry name" value="RrgB_K2N_iso_D2"/>
    <property type="match status" value="1"/>
</dbReference>
<proteinExistence type="predicted"/>
<evidence type="ECO:0000259" key="3">
    <source>
        <dbReference type="Pfam" id="PF16555"/>
    </source>
</evidence>
<evidence type="ECO:0000313" key="7">
    <source>
        <dbReference type="Proteomes" id="UP000198929"/>
    </source>
</evidence>
<feature type="signal peptide" evidence="2">
    <location>
        <begin position="1"/>
        <end position="30"/>
    </location>
</feature>
<dbReference type="GO" id="GO:0005975">
    <property type="term" value="P:carbohydrate metabolic process"/>
    <property type="evidence" value="ECO:0007669"/>
    <property type="project" value="UniProtKB-ARBA"/>
</dbReference>
<dbReference type="InterPro" id="IPR026466">
    <property type="entry name" value="Fim_isopep_form_D2_dom"/>
</dbReference>
<dbReference type="Pfam" id="PF20623">
    <property type="entry name" value="Sgo0707_N2"/>
    <property type="match status" value="1"/>
</dbReference>
<organism evidence="6 7">
    <name type="scientific">Corynebacterium cystitidis DSM 20524</name>
    <dbReference type="NCBI Taxonomy" id="1121357"/>
    <lineage>
        <taxon>Bacteria</taxon>
        <taxon>Bacillati</taxon>
        <taxon>Actinomycetota</taxon>
        <taxon>Actinomycetes</taxon>
        <taxon>Mycobacteriales</taxon>
        <taxon>Corynebacteriaceae</taxon>
        <taxon>Corynebacterium</taxon>
    </lineage>
</organism>
<protein>
    <submittedName>
        <fullName evidence="6">LPXTG-motif cell wall anchor domain-containing protein/fimbrial isopeptide formation D2 domain-containing protein</fullName>
    </submittedName>
</protein>
<dbReference type="InterPro" id="IPR032364">
    <property type="entry name" value="GramPos_pilinD1_N"/>
</dbReference>
<keyword evidence="1" id="KW-0812">Transmembrane</keyword>
<keyword evidence="1" id="KW-0472">Membrane</keyword>
<keyword evidence="7" id="KW-1185">Reference proteome</keyword>
<dbReference type="Gene3D" id="2.60.40.740">
    <property type="match status" value="1"/>
</dbReference>
<evidence type="ECO:0000256" key="2">
    <source>
        <dbReference type="SAM" id="SignalP"/>
    </source>
</evidence>
<reference evidence="7" key="1">
    <citation type="submission" date="2016-10" db="EMBL/GenBank/DDBJ databases">
        <authorList>
            <person name="Varghese N."/>
            <person name="Submissions S."/>
        </authorList>
    </citation>
    <scope>NUCLEOTIDE SEQUENCE [LARGE SCALE GENOMIC DNA]</scope>
    <source>
        <strain evidence="7">DSM 20524</strain>
    </source>
</reference>
<dbReference type="Pfam" id="PF17802">
    <property type="entry name" value="SpaA"/>
    <property type="match status" value="1"/>
</dbReference>
<keyword evidence="2" id="KW-0732">Signal</keyword>
<dbReference type="InterPro" id="IPR013783">
    <property type="entry name" value="Ig-like_fold"/>
</dbReference>
<dbReference type="Proteomes" id="UP000198929">
    <property type="component" value="Unassembled WGS sequence"/>
</dbReference>
<feature type="domain" description="SpaA-like prealbumin fold" evidence="4">
    <location>
        <begin position="344"/>
        <end position="457"/>
    </location>
</feature>
<evidence type="ECO:0000256" key="1">
    <source>
        <dbReference type="SAM" id="Phobius"/>
    </source>
</evidence>
<name>A0A1H9SN76_9CORY</name>